<dbReference type="EMBL" id="JAAAJA010000351">
    <property type="protein sequence ID" value="KAG0255390.1"/>
    <property type="molecule type" value="Genomic_DNA"/>
</dbReference>
<reference evidence="1" key="1">
    <citation type="journal article" date="2020" name="Fungal Divers.">
        <title>Resolving the Mortierellaceae phylogeny through synthesis of multi-gene phylogenetics and phylogenomics.</title>
        <authorList>
            <person name="Vandepol N."/>
            <person name="Liber J."/>
            <person name="Desiro A."/>
            <person name="Na H."/>
            <person name="Kennedy M."/>
            <person name="Barry K."/>
            <person name="Grigoriev I.V."/>
            <person name="Miller A.N."/>
            <person name="O'Donnell K."/>
            <person name="Stajich J.E."/>
            <person name="Bonito G."/>
        </authorList>
    </citation>
    <scope>NUCLEOTIDE SEQUENCE</scope>
    <source>
        <strain evidence="1">KOD948</strain>
    </source>
</reference>
<accession>A0A9P6PXZ0</accession>
<keyword evidence="2" id="KW-1185">Reference proteome</keyword>
<comment type="caution">
    <text evidence="1">The sequence shown here is derived from an EMBL/GenBank/DDBJ whole genome shotgun (WGS) entry which is preliminary data.</text>
</comment>
<sequence length="113" mass="13265">MADGSVTFRNVRSSQYLNLIYGVPYLPKEPVVMGLDEQGRWMLIESSEPGHYYITAPLQHWCATNVRDKGRTEPVFVMDLFDRYPPARTILLVKDERSQRQTWQFQRVEQAFP</sequence>
<organism evidence="1 2">
    <name type="scientific">Mortierella polycephala</name>
    <dbReference type="NCBI Taxonomy" id="41804"/>
    <lineage>
        <taxon>Eukaryota</taxon>
        <taxon>Fungi</taxon>
        <taxon>Fungi incertae sedis</taxon>
        <taxon>Mucoromycota</taxon>
        <taxon>Mortierellomycotina</taxon>
        <taxon>Mortierellomycetes</taxon>
        <taxon>Mortierellales</taxon>
        <taxon>Mortierellaceae</taxon>
        <taxon>Mortierella</taxon>
    </lineage>
</organism>
<proteinExistence type="predicted"/>
<protein>
    <submittedName>
        <fullName evidence="1">Uncharacterized protein</fullName>
    </submittedName>
</protein>
<evidence type="ECO:0000313" key="1">
    <source>
        <dbReference type="EMBL" id="KAG0255390.1"/>
    </source>
</evidence>
<dbReference type="OrthoDB" id="10350566at2759"/>
<dbReference type="AlphaFoldDB" id="A0A9P6PXZ0"/>
<dbReference type="Proteomes" id="UP000726737">
    <property type="component" value="Unassembled WGS sequence"/>
</dbReference>
<evidence type="ECO:0000313" key="2">
    <source>
        <dbReference type="Proteomes" id="UP000726737"/>
    </source>
</evidence>
<name>A0A9P6PXZ0_9FUNG</name>
<gene>
    <name evidence="1" type="ORF">BG011_005162</name>
</gene>